<dbReference type="Gene3D" id="3.90.1200.10">
    <property type="match status" value="1"/>
</dbReference>
<comment type="similarity">
    <text evidence="2">Belongs to the TsaE family.</text>
</comment>
<dbReference type="PANTHER" id="PTHR33540:SF2">
    <property type="entry name" value="TRNA THREONYLCARBAMOYLADENOSINE BIOSYNTHESIS PROTEIN TSAE"/>
    <property type="match status" value="1"/>
</dbReference>
<evidence type="ECO:0000256" key="5">
    <source>
        <dbReference type="ARBA" id="ARBA00022694"/>
    </source>
</evidence>
<dbReference type="InterPro" id="IPR002575">
    <property type="entry name" value="Aminoglycoside_PTrfase"/>
</dbReference>
<keyword evidence="8" id="KW-0067">ATP-binding</keyword>
<comment type="subcellular location">
    <subcellularLocation>
        <location evidence="1">Cytoplasm</location>
    </subcellularLocation>
</comment>
<dbReference type="GO" id="GO:0005524">
    <property type="term" value="F:ATP binding"/>
    <property type="evidence" value="ECO:0007669"/>
    <property type="project" value="UniProtKB-KW"/>
</dbReference>
<protein>
    <recommendedName>
        <fullName evidence="3">tRNA threonylcarbamoyladenosine biosynthesis protein TsaE</fullName>
    </recommendedName>
    <alternativeName>
        <fullName evidence="10">t(6)A37 threonylcarbamoyladenosine biosynthesis protein TsaE</fullName>
    </alternativeName>
</protein>
<dbReference type="GO" id="GO:0002949">
    <property type="term" value="P:tRNA threonylcarbamoyladenosine modification"/>
    <property type="evidence" value="ECO:0007669"/>
    <property type="project" value="InterPro"/>
</dbReference>
<keyword evidence="7" id="KW-0547">Nucleotide-binding</keyword>
<evidence type="ECO:0000256" key="3">
    <source>
        <dbReference type="ARBA" id="ARBA00019010"/>
    </source>
</evidence>
<dbReference type="InterPro" id="IPR027417">
    <property type="entry name" value="P-loop_NTPase"/>
</dbReference>
<dbReference type="Gene3D" id="3.30.200.20">
    <property type="entry name" value="Phosphorylase Kinase, domain 1"/>
    <property type="match status" value="1"/>
</dbReference>
<dbReference type="GO" id="GO:0046872">
    <property type="term" value="F:metal ion binding"/>
    <property type="evidence" value="ECO:0007669"/>
    <property type="project" value="UniProtKB-KW"/>
</dbReference>
<evidence type="ECO:0000256" key="7">
    <source>
        <dbReference type="ARBA" id="ARBA00022741"/>
    </source>
</evidence>
<keyword evidence="5" id="KW-0819">tRNA processing</keyword>
<dbReference type="NCBIfam" id="TIGR00150">
    <property type="entry name" value="T6A_YjeE"/>
    <property type="match status" value="1"/>
</dbReference>
<dbReference type="Proteomes" id="UP000193083">
    <property type="component" value="Unassembled WGS sequence"/>
</dbReference>
<dbReference type="GO" id="GO:0005737">
    <property type="term" value="C:cytoplasm"/>
    <property type="evidence" value="ECO:0007669"/>
    <property type="project" value="UniProtKB-SubCell"/>
</dbReference>
<dbReference type="SUPFAM" id="SSF56112">
    <property type="entry name" value="Protein kinase-like (PK-like)"/>
    <property type="match status" value="1"/>
</dbReference>
<dbReference type="InterPro" id="IPR012180">
    <property type="entry name" value="Bifunc_ATPase/PTrfase"/>
</dbReference>
<dbReference type="Gene3D" id="3.40.50.300">
    <property type="entry name" value="P-loop containing nucleotide triphosphate hydrolases"/>
    <property type="match status" value="1"/>
</dbReference>
<gene>
    <name evidence="12" type="ORF">SAMN02982922_0800</name>
</gene>
<accession>A0A1X7MX88</accession>
<name>A0A1X7MX88_9HYPH</name>
<evidence type="ECO:0000256" key="4">
    <source>
        <dbReference type="ARBA" id="ARBA00022490"/>
    </source>
</evidence>
<dbReference type="OrthoDB" id="9809275at2"/>
<dbReference type="RefSeq" id="WP_085462962.1">
    <property type="nucleotide sequence ID" value="NZ_FXBL01000004.1"/>
</dbReference>
<keyword evidence="13" id="KW-1185">Reference proteome</keyword>
<evidence type="ECO:0000256" key="1">
    <source>
        <dbReference type="ARBA" id="ARBA00004496"/>
    </source>
</evidence>
<evidence type="ECO:0000256" key="10">
    <source>
        <dbReference type="ARBA" id="ARBA00032441"/>
    </source>
</evidence>
<keyword evidence="4" id="KW-0963">Cytoplasm</keyword>
<sequence>MPPETLTIELADDAATTRLGADIAAVARIGDVFALSGDLGAGKTTLARGFVRALAGDPAMDVPSPTFTLVQSYAGRLPVHHFDLYRLASGSDLDELGFDEAVSDGVALVEWPERADGLLPASRIRIVLTHLGSGRLATIEAPDEALRRLRRTLAIRQFLAGAGAPEATRTFLLGDASTRTYETVTEPGAPKRILMNAARQPDGPPIRDGKPYSQIAHLAESVTPFVAIAKALAVRGFCAPKIFAQDLDQGLLLIEHLGDAGFLDASGAPVRERYLAAATLLADMHRQSWPLEMEAAPGVIHRLPAYDREAMMIEVELLTDWYVPAQTGRAVEDAERADYRAAWDAAIARLASAEKSIVLRDYHSPNLIWREDREGNDRLGVIDFQDALWGPAAYDVASLALDARVTIPLELERATVDAYKTTRHAHGSFDEAAFDQAYAIMAAQRNSKILGIFVRLNKRDGKPQYLKHLPRIRDYVARVLPHPALAEVREFYLSRGLAG</sequence>
<dbReference type="PANTHER" id="PTHR33540">
    <property type="entry name" value="TRNA THREONYLCARBAMOYLADENOSINE BIOSYNTHESIS PROTEIN TSAE"/>
    <property type="match status" value="1"/>
</dbReference>
<feature type="domain" description="Aminoglycoside phosphotransferase" evidence="11">
    <location>
        <begin position="170"/>
        <end position="424"/>
    </location>
</feature>
<dbReference type="Pfam" id="PF01636">
    <property type="entry name" value="APH"/>
    <property type="match status" value="1"/>
</dbReference>
<keyword evidence="9" id="KW-0460">Magnesium</keyword>
<dbReference type="InterPro" id="IPR011009">
    <property type="entry name" value="Kinase-like_dom_sf"/>
</dbReference>
<dbReference type="Pfam" id="PF02367">
    <property type="entry name" value="TsaE"/>
    <property type="match status" value="1"/>
</dbReference>
<proteinExistence type="inferred from homology"/>
<evidence type="ECO:0000313" key="12">
    <source>
        <dbReference type="EMBL" id="SMH28709.1"/>
    </source>
</evidence>
<reference evidence="12 13" key="1">
    <citation type="submission" date="2017-04" db="EMBL/GenBank/DDBJ databases">
        <authorList>
            <person name="Afonso C.L."/>
            <person name="Miller P.J."/>
            <person name="Scott M.A."/>
            <person name="Spackman E."/>
            <person name="Goraichik I."/>
            <person name="Dimitrov K.M."/>
            <person name="Suarez D.L."/>
            <person name="Swayne D.E."/>
        </authorList>
    </citation>
    <scope>NUCLEOTIDE SEQUENCE [LARGE SCALE GENOMIC DNA]</scope>
    <source>
        <strain evidence="12 13">B5P</strain>
    </source>
</reference>
<organism evidence="12 13">
    <name type="scientific">Mesorhizobium australicum</name>
    <dbReference type="NCBI Taxonomy" id="536018"/>
    <lineage>
        <taxon>Bacteria</taxon>
        <taxon>Pseudomonadati</taxon>
        <taxon>Pseudomonadota</taxon>
        <taxon>Alphaproteobacteria</taxon>
        <taxon>Hyphomicrobiales</taxon>
        <taxon>Phyllobacteriaceae</taxon>
        <taxon>Mesorhizobium</taxon>
    </lineage>
</organism>
<dbReference type="InterPro" id="IPR003442">
    <property type="entry name" value="T6A_TsaE"/>
</dbReference>
<evidence type="ECO:0000256" key="9">
    <source>
        <dbReference type="ARBA" id="ARBA00022842"/>
    </source>
</evidence>
<evidence type="ECO:0000256" key="8">
    <source>
        <dbReference type="ARBA" id="ARBA00022840"/>
    </source>
</evidence>
<evidence type="ECO:0000313" key="13">
    <source>
        <dbReference type="Proteomes" id="UP000193083"/>
    </source>
</evidence>
<dbReference type="PIRSF" id="PIRSF036599">
    <property type="entry name" value="AtpPhos"/>
    <property type="match status" value="1"/>
</dbReference>
<dbReference type="AlphaFoldDB" id="A0A1X7MX88"/>
<evidence type="ECO:0000259" key="11">
    <source>
        <dbReference type="Pfam" id="PF01636"/>
    </source>
</evidence>
<keyword evidence="6" id="KW-0479">Metal-binding</keyword>
<evidence type="ECO:0000256" key="6">
    <source>
        <dbReference type="ARBA" id="ARBA00022723"/>
    </source>
</evidence>
<evidence type="ECO:0000256" key="2">
    <source>
        <dbReference type="ARBA" id="ARBA00007599"/>
    </source>
</evidence>
<dbReference type="EMBL" id="FXBL01000004">
    <property type="protein sequence ID" value="SMH28709.1"/>
    <property type="molecule type" value="Genomic_DNA"/>
</dbReference>
<dbReference type="SUPFAM" id="SSF52540">
    <property type="entry name" value="P-loop containing nucleoside triphosphate hydrolases"/>
    <property type="match status" value="1"/>
</dbReference>